<evidence type="ECO:0000313" key="2">
    <source>
        <dbReference type="EMBL" id="KAB7739679.1"/>
    </source>
</evidence>
<name>A0A6N6VHB2_9HYPH</name>
<keyword evidence="3" id="KW-1185">Reference proteome</keyword>
<dbReference type="EMBL" id="WESC01000009">
    <property type="protein sequence ID" value="KAB7739679.1"/>
    <property type="molecule type" value="Genomic_DNA"/>
</dbReference>
<organism evidence="2 3">
    <name type="scientific">Parvibaculum sedimenti</name>
    <dbReference type="NCBI Taxonomy" id="2608632"/>
    <lineage>
        <taxon>Bacteria</taxon>
        <taxon>Pseudomonadati</taxon>
        <taxon>Pseudomonadota</taxon>
        <taxon>Alphaproteobacteria</taxon>
        <taxon>Hyphomicrobiales</taxon>
        <taxon>Parvibaculaceae</taxon>
        <taxon>Parvibaculum</taxon>
    </lineage>
</organism>
<dbReference type="GO" id="GO:0016491">
    <property type="term" value="F:oxidoreductase activity"/>
    <property type="evidence" value="ECO:0007669"/>
    <property type="project" value="InterPro"/>
</dbReference>
<dbReference type="Proteomes" id="UP000468901">
    <property type="component" value="Unassembled WGS sequence"/>
</dbReference>
<accession>A0A6N6VHB2</accession>
<dbReference type="PANTHER" id="PTHR13887">
    <property type="entry name" value="GLUTATHIONE S-TRANSFERASE KAPPA"/>
    <property type="match status" value="1"/>
</dbReference>
<gene>
    <name evidence="2" type="ORF">F2P47_11420</name>
</gene>
<dbReference type="Pfam" id="PF01323">
    <property type="entry name" value="DSBA"/>
    <property type="match status" value="1"/>
</dbReference>
<dbReference type="CDD" id="cd03024">
    <property type="entry name" value="DsbA_FrnE"/>
    <property type="match status" value="1"/>
</dbReference>
<dbReference type="PANTHER" id="PTHR13887:SF41">
    <property type="entry name" value="THIOREDOXIN SUPERFAMILY PROTEIN"/>
    <property type="match status" value="1"/>
</dbReference>
<evidence type="ECO:0000313" key="3">
    <source>
        <dbReference type="Proteomes" id="UP000468901"/>
    </source>
</evidence>
<dbReference type="Gene3D" id="3.40.30.10">
    <property type="entry name" value="Glutaredoxin"/>
    <property type="match status" value="1"/>
</dbReference>
<proteinExistence type="predicted"/>
<comment type="caution">
    <text evidence="2">The sequence shown here is derived from an EMBL/GenBank/DDBJ whole genome shotgun (WGS) entry which is preliminary data.</text>
</comment>
<dbReference type="SUPFAM" id="SSF52833">
    <property type="entry name" value="Thioredoxin-like"/>
    <property type="match status" value="1"/>
</dbReference>
<reference evidence="2 3" key="1">
    <citation type="submission" date="2019-09" db="EMBL/GenBank/DDBJ databases">
        <title>Parvibaculum sedimenti sp. nov., isolated from sediment.</title>
        <authorList>
            <person name="Wang Y."/>
        </authorList>
    </citation>
    <scope>NUCLEOTIDE SEQUENCE [LARGE SCALE GENOMIC DNA]</scope>
    <source>
        <strain evidence="2 3">HXT-9</strain>
    </source>
</reference>
<sequence>MGPMELDVVSDTVCPWCYIGKKRLDEALAIRGSEGITLRWRPFQLDASIPEGGVDRKAYMQKKFGADPERVRSIGNTIREYGEALGIAFNFDKIEKSPNTLDSHRLIRWAGTAGCQNEMVDVLFRRYFTDAEDIGNRDVLLDAAAEVGMDTDIVGDLLARGADRELVVREESMAREMGIQGVPSFVINSKWLMVGAQETPALIRMFDKLLAQETEGAAE</sequence>
<dbReference type="InterPro" id="IPR001853">
    <property type="entry name" value="DSBA-like_thioredoxin_dom"/>
</dbReference>
<protein>
    <submittedName>
        <fullName evidence="2">Disulfide bond formation protein DsbA</fullName>
    </submittedName>
</protein>
<feature type="domain" description="DSBA-like thioredoxin" evidence="1">
    <location>
        <begin position="6"/>
        <end position="201"/>
    </location>
</feature>
<evidence type="ECO:0000259" key="1">
    <source>
        <dbReference type="Pfam" id="PF01323"/>
    </source>
</evidence>
<dbReference type="InterPro" id="IPR036249">
    <property type="entry name" value="Thioredoxin-like_sf"/>
</dbReference>
<dbReference type="AlphaFoldDB" id="A0A6N6VHB2"/>